<dbReference type="AlphaFoldDB" id="A0A9W8E4L5"/>
<evidence type="ECO:0000256" key="1">
    <source>
        <dbReference type="SAM" id="MobiDB-lite"/>
    </source>
</evidence>
<protein>
    <submittedName>
        <fullName evidence="2">Uncharacterized protein</fullName>
    </submittedName>
</protein>
<accession>A0A9W8E4L5</accession>
<feature type="compositionally biased region" description="Polar residues" evidence="1">
    <location>
        <begin position="10"/>
        <end position="37"/>
    </location>
</feature>
<sequence>TFLVEYYQTDGPSDSSGQTSTDFAPASQNTARAGDQSVTDMTFASGVDVITNWMSPLASLSQATARAATALPSLALSPFGGMMTNTVEPITDDEPETLRPTRGHLEDVKPGSPPISADEAQPESNVVHSAVTHPTEGLPDLTGFRSVSPAISLPLQGITNSLRLYLGLEAFQDPDEKLLMWIPTSCITQCEPFYTVETTTRAVSESRWGLLSWASFSPPVRSEPSATPPQASPSDAPVEPWPLHIPEECTAEEPVFLALSNHRIYLLNYRPTFYSQWTQSQYPVNSARLARAWKQAEQAPGQVLQLLHVIDFPSVKRIDVGPNRQYLTFHFRLRTGRLDLNDIVSGTKHPGGPKPKPSTGSTIPHGSEPTVAGDTDPRSVPTHSMVLLIRDRLQCSDFLNAFVVQCYEANVHLANGKVRVVNHDIEWAIHNLRDTVFLQAGICDPQESPGIPSTPTSPSKPYAAASLPADQRRRLTNALQSVDTRQWVDPASGDDIVVDKVTFDFLKMYYLVGWVAQPDQAPAILHTCILVASQTFFYICDERLDVWPPPIPQLTDLYHEKLLHQPNPSVLERDQPRDEIPSPEIALASVGSPQKSQTKLTGKATMLAAHRVPQYRPLHHIMPITALATVTSGRCSLLASDLPKKHPDTIPPPRGAPNSATEVPTGLPMEPAIAGSTASGWTHWVTLGFKRTESSPEGDYPLTGTPCVPFVTKEMVYWQLLFTTDTSSVEFLEALHSLGTNAQFYTSES</sequence>
<dbReference type="OrthoDB" id="676979at2759"/>
<reference evidence="2" key="1">
    <citation type="submission" date="2022-07" db="EMBL/GenBank/DDBJ databases">
        <title>Phylogenomic reconstructions and comparative analyses of Kickxellomycotina fungi.</title>
        <authorList>
            <person name="Reynolds N.K."/>
            <person name="Stajich J.E."/>
            <person name="Barry K."/>
            <person name="Grigoriev I.V."/>
            <person name="Crous P."/>
            <person name="Smith M.E."/>
        </authorList>
    </citation>
    <scope>NUCLEOTIDE SEQUENCE</scope>
    <source>
        <strain evidence="2">RSA 1196</strain>
    </source>
</reference>
<feature type="non-terminal residue" evidence="2">
    <location>
        <position position="1"/>
    </location>
</feature>
<evidence type="ECO:0000313" key="2">
    <source>
        <dbReference type="EMBL" id="KAJ1955358.1"/>
    </source>
</evidence>
<evidence type="ECO:0000313" key="3">
    <source>
        <dbReference type="Proteomes" id="UP001150925"/>
    </source>
</evidence>
<dbReference type="Proteomes" id="UP001150925">
    <property type="component" value="Unassembled WGS sequence"/>
</dbReference>
<dbReference type="EMBL" id="JANBPY010002354">
    <property type="protein sequence ID" value="KAJ1955358.1"/>
    <property type="molecule type" value="Genomic_DNA"/>
</dbReference>
<comment type="caution">
    <text evidence="2">The sequence shown here is derived from an EMBL/GenBank/DDBJ whole genome shotgun (WGS) entry which is preliminary data.</text>
</comment>
<feature type="region of interest" description="Disordered" evidence="1">
    <location>
        <begin position="343"/>
        <end position="378"/>
    </location>
</feature>
<organism evidence="2 3">
    <name type="scientific">Dispira parvispora</name>
    <dbReference type="NCBI Taxonomy" id="1520584"/>
    <lineage>
        <taxon>Eukaryota</taxon>
        <taxon>Fungi</taxon>
        <taxon>Fungi incertae sedis</taxon>
        <taxon>Zoopagomycota</taxon>
        <taxon>Kickxellomycotina</taxon>
        <taxon>Dimargaritomycetes</taxon>
        <taxon>Dimargaritales</taxon>
        <taxon>Dimargaritaceae</taxon>
        <taxon>Dispira</taxon>
    </lineage>
</organism>
<feature type="region of interest" description="Disordered" evidence="1">
    <location>
        <begin position="6"/>
        <end position="37"/>
    </location>
</feature>
<gene>
    <name evidence="2" type="ORF">IWQ62_005550</name>
</gene>
<feature type="region of interest" description="Disordered" evidence="1">
    <location>
        <begin position="108"/>
        <end position="127"/>
    </location>
</feature>
<name>A0A9W8E4L5_9FUNG</name>
<proteinExistence type="predicted"/>
<keyword evidence="3" id="KW-1185">Reference proteome</keyword>